<dbReference type="EMBL" id="GECU01006142">
    <property type="protein sequence ID" value="JAT01565.1"/>
    <property type="molecule type" value="Transcribed_RNA"/>
</dbReference>
<organism evidence="1">
    <name type="scientific">Homalodisca liturata</name>
    <dbReference type="NCBI Taxonomy" id="320908"/>
    <lineage>
        <taxon>Eukaryota</taxon>
        <taxon>Metazoa</taxon>
        <taxon>Ecdysozoa</taxon>
        <taxon>Arthropoda</taxon>
        <taxon>Hexapoda</taxon>
        <taxon>Insecta</taxon>
        <taxon>Pterygota</taxon>
        <taxon>Neoptera</taxon>
        <taxon>Paraneoptera</taxon>
        <taxon>Hemiptera</taxon>
        <taxon>Auchenorrhyncha</taxon>
        <taxon>Membracoidea</taxon>
        <taxon>Cicadellidae</taxon>
        <taxon>Cicadellinae</taxon>
        <taxon>Proconiini</taxon>
        <taxon>Homalodisca</taxon>
    </lineage>
</organism>
<feature type="non-terminal residue" evidence="1">
    <location>
        <position position="307"/>
    </location>
</feature>
<accession>A0A1B6JQP5</accession>
<name>A0A1B6JQP5_9HEMI</name>
<gene>
    <name evidence="1" type="ORF">g.5538</name>
</gene>
<protein>
    <submittedName>
        <fullName evidence="1">Uncharacterized protein</fullName>
    </submittedName>
</protein>
<reference evidence="1" key="1">
    <citation type="submission" date="2015-11" db="EMBL/GenBank/DDBJ databases">
        <title>De novo transcriptome assembly of four potential Pierce s Disease insect vectors from Arizona vineyards.</title>
        <authorList>
            <person name="Tassone E.E."/>
        </authorList>
    </citation>
    <scope>NUCLEOTIDE SEQUENCE</scope>
</reference>
<evidence type="ECO:0000313" key="1">
    <source>
        <dbReference type="EMBL" id="JAT01565.1"/>
    </source>
</evidence>
<proteinExistence type="predicted"/>
<sequence>CPLLLVVVEGLSSRPVAVSKAAALAAAPVIAPAPIQPVGRPPLVPLLILVPHVQIELPVVDNVLVVDNPRRDLLILVLDKAEAPVAPLILSINRKRQVVHLPVPAEVLQKLLLGGVVAQVLAKHSVEHEVPSGLGLVHNHRPPQERGIVQPQALLGVCQLEELHVCKALVAPVVVRHGDIHAPDRADLLHLRPYLVLGDVIVETLHEYRPQRLVVHPGIVSCAAALRLLGNAAGLVAADHLLVAAGRLLAVRDVHLLDEILGLLHLVAAGHRRRLRLRGLLLRVCILSRGLELGDAFVLLCCFLVLL</sequence>
<feature type="non-terminal residue" evidence="1">
    <location>
        <position position="1"/>
    </location>
</feature>
<dbReference type="AlphaFoldDB" id="A0A1B6JQP5"/>